<sequence>MENIVNCFKCGARLPEGSNYCFKCGLKLKNTQIDSIFSKNTSKIDSHYYEKASQKFFISGLSLLKDGQYSESIIKFTQAIELKEDFAEAYYNRGQAYIKENKFDNAVADFTKSIEIDPEFKDAYFQRGNLFFEKGFKERAREDYEKIIELDFEIASQIFDKLHKFMESWVNNIVKTKVAPTKDNEYINDS</sequence>
<dbReference type="PANTHER" id="PTHR44858">
    <property type="entry name" value="TETRATRICOPEPTIDE REPEAT PROTEIN 6"/>
    <property type="match status" value="1"/>
</dbReference>
<dbReference type="SMART" id="SM00028">
    <property type="entry name" value="TPR"/>
    <property type="match status" value="3"/>
</dbReference>
<feature type="repeat" description="TPR" evidence="3">
    <location>
        <begin position="121"/>
        <end position="154"/>
    </location>
</feature>
<comment type="caution">
    <text evidence="4">The sequence shown here is derived from an EMBL/GenBank/DDBJ whole genome shotgun (WGS) entry which is preliminary data.</text>
</comment>
<feature type="repeat" description="TPR" evidence="3">
    <location>
        <begin position="87"/>
        <end position="120"/>
    </location>
</feature>
<evidence type="ECO:0000313" key="4">
    <source>
        <dbReference type="EMBL" id="KYC54285.1"/>
    </source>
</evidence>
<dbReference type="Proteomes" id="UP000092420">
    <property type="component" value="Unassembled WGS sequence"/>
</dbReference>
<name>A0A150JAU3_9EURY</name>
<dbReference type="PROSITE" id="PS50293">
    <property type="entry name" value="TPR_REGION"/>
    <property type="match status" value="1"/>
</dbReference>
<keyword evidence="2 3" id="KW-0802">TPR repeat</keyword>
<accession>A0A150JAU3</accession>
<evidence type="ECO:0000256" key="2">
    <source>
        <dbReference type="ARBA" id="ARBA00022803"/>
    </source>
</evidence>
<reference evidence="4 6" key="1">
    <citation type="journal article" date="2016" name="ISME J.">
        <title>Chasing the elusive Euryarchaeota class WSA2: genomes reveal a uniquely fastidious methyl-reducing methanogen.</title>
        <authorList>
            <person name="Nobu M.K."/>
            <person name="Narihiro T."/>
            <person name="Kuroda K."/>
            <person name="Mei R."/>
            <person name="Liu W.T."/>
        </authorList>
    </citation>
    <scope>NUCLEOTIDE SEQUENCE [LARGE SCALE GENOMIC DNA]</scope>
    <source>
        <strain evidence="4">ADurb1013_Bin02101</strain>
        <strain evidence="5">ADurb1213_Bin02801</strain>
    </source>
</reference>
<dbReference type="Pfam" id="PF00515">
    <property type="entry name" value="TPR_1"/>
    <property type="match status" value="1"/>
</dbReference>
<dbReference type="PROSITE" id="PS50005">
    <property type="entry name" value="TPR"/>
    <property type="match status" value="2"/>
</dbReference>
<dbReference type="SUPFAM" id="SSF48452">
    <property type="entry name" value="TPR-like"/>
    <property type="match status" value="1"/>
</dbReference>
<accession>A0A150JG20</accession>
<evidence type="ECO:0000313" key="5">
    <source>
        <dbReference type="EMBL" id="KYC56924.1"/>
    </source>
</evidence>
<accession>A0A150JJ68</accession>
<keyword evidence="4" id="KW-0449">Lipoprotein</keyword>
<dbReference type="AlphaFoldDB" id="A0A150JAU3"/>
<dbReference type="InterPro" id="IPR011990">
    <property type="entry name" value="TPR-like_helical_dom_sf"/>
</dbReference>
<dbReference type="PANTHER" id="PTHR44858:SF1">
    <property type="entry name" value="UDP-N-ACETYLGLUCOSAMINE--PEPTIDE N-ACETYLGLUCOSAMINYLTRANSFERASE SPINDLY-RELATED"/>
    <property type="match status" value="1"/>
</dbReference>
<dbReference type="InterPro" id="IPR050498">
    <property type="entry name" value="Ycf3"/>
</dbReference>
<keyword evidence="1" id="KW-0677">Repeat</keyword>
<dbReference type="EMBL" id="LNJB01000015">
    <property type="protein sequence ID" value="KYC54285.1"/>
    <property type="molecule type" value="Genomic_DNA"/>
</dbReference>
<protein>
    <submittedName>
        <fullName evidence="4">Lipoprotein NlpI</fullName>
    </submittedName>
</protein>
<evidence type="ECO:0000256" key="1">
    <source>
        <dbReference type="ARBA" id="ARBA00022737"/>
    </source>
</evidence>
<dbReference type="InterPro" id="IPR019734">
    <property type="entry name" value="TPR_rpt"/>
</dbReference>
<evidence type="ECO:0000256" key="3">
    <source>
        <dbReference type="PROSITE-ProRule" id="PRU00339"/>
    </source>
</evidence>
<dbReference type="Pfam" id="PF13181">
    <property type="entry name" value="TPR_8"/>
    <property type="match status" value="1"/>
</dbReference>
<evidence type="ECO:0000313" key="6">
    <source>
        <dbReference type="Proteomes" id="UP000092420"/>
    </source>
</evidence>
<gene>
    <name evidence="4" type="ORF">AN188_01176</name>
    <name evidence="5" type="ORF">APG09_01251</name>
</gene>
<dbReference type="EMBL" id="LNJE01000015">
    <property type="protein sequence ID" value="KYC56924.1"/>
    <property type="molecule type" value="Genomic_DNA"/>
</dbReference>
<proteinExistence type="predicted"/>
<dbReference type="Gene3D" id="1.25.40.10">
    <property type="entry name" value="Tetratricopeptide repeat domain"/>
    <property type="match status" value="1"/>
</dbReference>
<organism evidence="4 6">
    <name type="scientific">Candidatus Methanofastidiosum methylothiophilum</name>
    <dbReference type="NCBI Taxonomy" id="1705564"/>
    <lineage>
        <taxon>Archaea</taxon>
        <taxon>Methanobacteriati</taxon>
        <taxon>Methanobacteriota</taxon>
        <taxon>Stenosarchaea group</taxon>
        <taxon>Candidatus Methanofastidiosia</taxon>
        <taxon>Candidatus Methanofastidiosales</taxon>
        <taxon>Candidatus Methanofastidiosaceae</taxon>
        <taxon>Candidatus Methanofastidiosum</taxon>
    </lineage>
</organism>